<dbReference type="PANTHER" id="PTHR48109">
    <property type="entry name" value="DIHYDROOROTATE DEHYDROGENASE (QUINONE), MITOCHONDRIAL-RELATED"/>
    <property type="match status" value="1"/>
</dbReference>
<dbReference type="UniPathway" id="UPA00070"/>
<dbReference type="CDD" id="cd04741">
    <property type="entry name" value="DHOD_1A_like"/>
    <property type="match status" value="1"/>
</dbReference>
<dbReference type="InterPro" id="IPR050074">
    <property type="entry name" value="DHO_dehydrogenase"/>
</dbReference>
<comment type="function">
    <text evidence="11">Catalyzes the conversion of dihydroorotate to orotate with fumarate as the electron acceptor.</text>
</comment>
<evidence type="ECO:0000256" key="2">
    <source>
        <dbReference type="ARBA" id="ARBA00004496"/>
    </source>
</evidence>
<dbReference type="GO" id="GO:0005737">
    <property type="term" value="C:cytoplasm"/>
    <property type="evidence" value="ECO:0007669"/>
    <property type="project" value="UniProtKB-SubCell"/>
</dbReference>
<keyword evidence="9 11" id="KW-0665">Pyrimidine biosynthesis</keyword>
<accession>A0A2J6QSH6</accession>
<dbReference type="InterPro" id="IPR005720">
    <property type="entry name" value="Dihydroorotate_DH_cat"/>
</dbReference>
<reference evidence="13" key="1">
    <citation type="submission" date="2016-04" db="EMBL/GenBank/DDBJ databases">
        <title>A degradative enzymes factory behind the ericoid mycorrhizal symbiosis.</title>
        <authorList>
            <consortium name="DOE Joint Genome Institute"/>
            <person name="Martino E."/>
            <person name="Morin E."/>
            <person name="Grelet G."/>
            <person name="Kuo A."/>
            <person name="Kohler A."/>
            <person name="Daghino S."/>
            <person name="Barry K."/>
            <person name="Choi C."/>
            <person name="Cichocki N."/>
            <person name="Clum A."/>
            <person name="Copeland A."/>
            <person name="Hainaut M."/>
            <person name="Haridas S."/>
            <person name="Labutti K."/>
            <person name="Lindquist E."/>
            <person name="Lipzen A."/>
            <person name="Khouja H.-R."/>
            <person name="Murat C."/>
            <person name="Ohm R."/>
            <person name="Olson A."/>
            <person name="Spatafora J."/>
            <person name="Veneault-Fourrey C."/>
            <person name="Henrissat B."/>
            <person name="Grigoriev I."/>
            <person name="Martin F."/>
            <person name="Perotto S."/>
        </authorList>
    </citation>
    <scope>NUCLEOTIDE SEQUENCE [LARGE SCALE GENOMIC DNA]</scope>
    <source>
        <strain evidence="13">F</strain>
    </source>
</reference>
<dbReference type="Proteomes" id="UP000235786">
    <property type="component" value="Unassembled WGS sequence"/>
</dbReference>
<dbReference type="GO" id="GO:1990663">
    <property type="term" value="F:dihydroorotate dehydrogenase (fumarate) activity"/>
    <property type="evidence" value="ECO:0007669"/>
    <property type="project" value="UniProtKB-EC"/>
</dbReference>
<comment type="subunit">
    <text evidence="11">Homodimer.</text>
</comment>
<protein>
    <recommendedName>
        <fullName evidence="5 11">Dihydroorotate dehydrogenase (fumarate)</fullName>
        <ecNumber evidence="11">1.3.98.1</ecNumber>
    </recommendedName>
    <alternativeName>
        <fullName evidence="11">Dihydroorotate oxidase</fullName>
    </alternativeName>
</protein>
<evidence type="ECO:0000256" key="4">
    <source>
        <dbReference type="ARBA" id="ARBA00008008"/>
    </source>
</evidence>
<feature type="domain" description="Dihydroorotate dehydrogenase catalytic" evidence="12">
    <location>
        <begin position="160"/>
        <end position="354"/>
    </location>
</feature>
<evidence type="ECO:0000259" key="12">
    <source>
        <dbReference type="Pfam" id="PF01180"/>
    </source>
</evidence>
<evidence type="ECO:0000256" key="1">
    <source>
        <dbReference type="ARBA" id="ARBA00001917"/>
    </source>
</evidence>
<evidence type="ECO:0000256" key="6">
    <source>
        <dbReference type="ARBA" id="ARBA00022490"/>
    </source>
</evidence>
<dbReference type="InterPro" id="IPR033886">
    <property type="entry name" value="DHOD_1A"/>
</dbReference>
<comment type="catalytic activity">
    <reaction evidence="11">
        <text>(S)-dihydroorotate + fumarate = orotate + succinate</text>
        <dbReference type="Rhea" id="RHEA:30059"/>
        <dbReference type="ChEBI" id="CHEBI:29806"/>
        <dbReference type="ChEBI" id="CHEBI:30031"/>
        <dbReference type="ChEBI" id="CHEBI:30839"/>
        <dbReference type="ChEBI" id="CHEBI:30864"/>
        <dbReference type="EC" id="1.3.98.1"/>
    </reaction>
</comment>
<evidence type="ECO:0000256" key="8">
    <source>
        <dbReference type="ARBA" id="ARBA00022643"/>
    </source>
</evidence>
<comment type="pathway">
    <text evidence="3 11">Pyrimidine metabolism; UMP biosynthesis via de novo pathway.</text>
</comment>
<keyword evidence="7 11" id="KW-0285">Flavoprotein</keyword>
<dbReference type="OrthoDB" id="14784at2759"/>
<feature type="non-terminal residue" evidence="13">
    <location>
        <position position="1"/>
    </location>
</feature>
<evidence type="ECO:0000256" key="3">
    <source>
        <dbReference type="ARBA" id="ARBA00004725"/>
    </source>
</evidence>
<proteinExistence type="inferred from homology"/>
<dbReference type="EC" id="1.3.98.1" evidence="11"/>
<name>A0A2J6QSH6_HYAVF</name>
<dbReference type="PANTHER" id="PTHR48109:SF1">
    <property type="entry name" value="DIHYDROOROTATE DEHYDROGENASE (FUMARATE)"/>
    <property type="match status" value="1"/>
</dbReference>
<evidence type="ECO:0000256" key="9">
    <source>
        <dbReference type="ARBA" id="ARBA00022975"/>
    </source>
</evidence>
<evidence type="ECO:0000256" key="7">
    <source>
        <dbReference type="ARBA" id="ARBA00022630"/>
    </source>
</evidence>
<feature type="non-terminal residue" evidence="13">
    <location>
        <position position="354"/>
    </location>
</feature>
<evidence type="ECO:0000313" key="14">
    <source>
        <dbReference type="Proteomes" id="UP000235786"/>
    </source>
</evidence>
<dbReference type="AlphaFoldDB" id="A0A2J6QSH6"/>
<dbReference type="GO" id="GO:0044205">
    <property type="term" value="P:'de novo' UMP biosynthetic process"/>
    <property type="evidence" value="ECO:0007669"/>
    <property type="project" value="UniProtKB-UniPathway"/>
</dbReference>
<sequence>ISPPLLNSSNPWATTKEDLAALYSCSNTGAVTIRTSLWKAFAQHASTHQYTFFSSSNGHATTRVDVTSPEGRGEVRDGETSSLNTLGYSPIAFEQYVEMLVRMSQEKSLSLTSSLGPKPFIVSVTGTADEVGRCCEHLAEVLNDPDALYPHAAGTRSTGLNLMMEINLSCPNIPDKPPPAYDGASLTEYIDAIATAKTRTPESGDKFLHIGIKTPPYTFHSQFKTLISALETSSISCANGCPISFITATNTLGSCLVLDSLNRPALGSVTGEGIGGMAGNALHPLALGNVKTIRGLLDQSAHEDVRSISIIGIGGVKDADGFRRMKSVGADAVGVGTALGREGVGIFGKIAAGL</sequence>
<dbReference type="GO" id="GO:0006207">
    <property type="term" value="P:'de novo' pyrimidine nucleobase biosynthetic process"/>
    <property type="evidence" value="ECO:0007669"/>
    <property type="project" value="TreeGrafter"/>
</dbReference>
<dbReference type="EMBL" id="KZ613976">
    <property type="protein sequence ID" value="PMD29222.1"/>
    <property type="molecule type" value="Genomic_DNA"/>
</dbReference>
<organism evidence="13 14">
    <name type="scientific">Hyaloscypha variabilis (strain UAMH 11265 / GT02V1 / F)</name>
    <name type="common">Meliniomyces variabilis</name>
    <dbReference type="NCBI Taxonomy" id="1149755"/>
    <lineage>
        <taxon>Eukaryota</taxon>
        <taxon>Fungi</taxon>
        <taxon>Dikarya</taxon>
        <taxon>Ascomycota</taxon>
        <taxon>Pezizomycotina</taxon>
        <taxon>Leotiomycetes</taxon>
        <taxon>Helotiales</taxon>
        <taxon>Hyaloscyphaceae</taxon>
        <taxon>Hyaloscypha</taxon>
        <taxon>Hyaloscypha variabilis</taxon>
    </lineage>
</organism>
<evidence type="ECO:0000256" key="10">
    <source>
        <dbReference type="ARBA" id="ARBA00023002"/>
    </source>
</evidence>
<gene>
    <name evidence="13" type="ORF">L207DRAFT_395439</name>
</gene>
<dbReference type="Gene3D" id="2.30.26.10">
    <property type="entry name" value="Dihydroorotate Dehydrogenase A, chain A, domain 2"/>
    <property type="match status" value="1"/>
</dbReference>
<keyword evidence="10 11" id="KW-0560">Oxidoreductase</keyword>
<dbReference type="InterPro" id="IPR023359">
    <property type="entry name" value="Dihydro_DH_chainA_dom2"/>
</dbReference>
<evidence type="ECO:0000313" key="13">
    <source>
        <dbReference type="EMBL" id="PMD29222.1"/>
    </source>
</evidence>
<keyword evidence="14" id="KW-1185">Reference proteome</keyword>
<dbReference type="Gene3D" id="3.20.20.70">
    <property type="entry name" value="Aldolase class I"/>
    <property type="match status" value="1"/>
</dbReference>
<dbReference type="STRING" id="1149755.A0A2J6QSH6"/>
<dbReference type="InterPro" id="IPR013785">
    <property type="entry name" value="Aldolase_TIM"/>
</dbReference>
<evidence type="ECO:0000256" key="11">
    <source>
        <dbReference type="RuleBase" id="RU364042"/>
    </source>
</evidence>
<keyword evidence="6 11" id="KW-0963">Cytoplasm</keyword>
<keyword evidence="8 11" id="KW-0288">FMN</keyword>
<dbReference type="SUPFAM" id="SSF51395">
    <property type="entry name" value="FMN-linked oxidoreductases"/>
    <property type="match status" value="1"/>
</dbReference>
<comment type="subcellular location">
    <subcellularLocation>
        <location evidence="2 11">Cytoplasm</location>
    </subcellularLocation>
</comment>
<comment type="cofactor">
    <cofactor evidence="1 11">
        <name>FMN</name>
        <dbReference type="ChEBI" id="CHEBI:58210"/>
    </cofactor>
</comment>
<dbReference type="Pfam" id="PF01180">
    <property type="entry name" value="DHO_dh"/>
    <property type="match status" value="1"/>
</dbReference>
<evidence type="ECO:0000256" key="5">
    <source>
        <dbReference type="ARBA" id="ARBA00021374"/>
    </source>
</evidence>
<comment type="similarity">
    <text evidence="4 11">Belongs to the dihydroorotate dehydrogenase family. Type 1 subfamily.</text>
</comment>